<feature type="non-terminal residue" evidence="2">
    <location>
        <position position="95"/>
    </location>
</feature>
<reference evidence="2" key="1">
    <citation type="submission" date="2020-04" db="EMBL/GenBank/DDBJ databases">
        <authorList>
            <person name="Alioto T."/>
            <person name="Alioto T."/>
            <person name="Gomez Garrido J."/>
        </authorList>
    </citation>
    <scope>NUCLEOTIDE SEQUENCE</scope>
    <source>
        <strain evidence="2">A484AB</strain>
    </source>
</reference>
<comment type="caution">
    <text evidence="2">The sequence shown here is derived from an EMBL/GenBank/DDBJ whole genome shotgun (WGS) entry which is preliminary data.</text>
</comment>
<dbReference type="AlphaFoldDB" id="A0A6S7JR15"/>
<evidence type="ECO:0000256" key="1">
    <source>
        <dbReference type="SAM" id="MobiDB-lite"/>
    </source>
</evidence>
<keyword evidence="3" id="KW-1185">Reference proteome</keyword>
<accession>A0A6S7JR15</accession>
<protein>
    <submittedName>
        <fullName evidence="2">Uncharacterized protein</fullName>
    </submittedName>
</protein>
<feature type="region of interest" description="Disordered" evidence="1">
    <location>
        <begin position="1"/>
        <end position="28"/>
    </location>
</feature>
<proteinExistence type="predicted"/>
<dbReference type="InterPro" id="IPR036397">
    <property type="entry name" value="RNaseH_sf"/>
</dbReference>
<name>A0A6S7JR15_PARCT</name>
<dbReference type="EMBL" id="CACRXK020019275">
    <property type="protein sequence ID" value="CAB4033478.1"/>
    <property type="molecule type" value="Genomic_DNA"/>
</dbReference>
<evidence type="ECO:0000313" key="2">
    <source>
        <dbReference type="EMBL" id="CAB4033478.1"/>
    </source>
</evidence>
<dbReference type="Proteomes" id="UP001152795">
    <property type="component" value="Unassembled WGS sequence"/>
</dbReference>
<dbReference type="GO" id="GO:0003676">
    <property type="term" value="F:nucleic acid binding"/>
    <property type="evidence" value="ECO:0007669"/>
    <property type="project" value="InterPro"/>
</dbReference>
<dbReference type="OrthoDB" id="4843387at2759"/>
<organism evidence="2 3">
    <name type="scientific">Paramuricea clavata</name>
    <name type="common">Red gorgonian</name>
    <name type="synonym">Violescent sea-whip</name>
    <dbReference type="NCBI Taxonomy" id="317549"/>
    <lineage>
        <taxon>Eukaryota</taxon>
        <taxon>Metazoa</taxon>
        <taxon>Cnidaria</taxon>
        <taxon>Anthozoa</taxon>
        <taxon>Octocorallia</taxon>
        <taxon>Malacalcyonacea</taxon>
        <taxon>Plexauridae</taxon>
        <taxon>Paramuricea</taxon>
    </lineage>
</organism>
<sequence length="95" mass="11055">MVTRRRPKSKLSNGSLDSEKWTPRSPDLNPIEKIFKLVSDALRKQAIRSQITKETYEEFKNRLLFTIQSLPLEVTNNTIASMPNRVKEIIKRKGQ</sequence>
<dbReference type="Gene3D" id="3.30.420.10">
    <property type="entry name" value="Ribonuclease H-like superfamily/Ribonuclease H"/>
    <property type="match status" value="1"/>
</dbReference>
<gene>
    <name evidence="2" type="ORF">PACLA_8A055474</name>
</gene>
<evidence type="ECO:0000313" key="3">
    <source>
        <dbReference type="Proteomes" id="UP001152795"/>
    </source>
</evidence>